<protein>
    <recommendedName>
        <fullName evidence="5">Lipoprotein</fullName>
    </recommendedName>
</protein>
<feature type="compositionally biased region" description="Low complexity" evidence="1">
    <location>
        <begin position="34"/>
        <end position="63"/>
    </location>
</feature>
<evidence type="ECO:0000256" key="1">
    <source>
        <dbReference type="SAM" id="MobiDB-lite"/>
    </source>
</evidence>
<feature type="signal peptide" evidence="2">
    <location>
        <begin position="1"/>
        <end position="21"/>
    </location>
</feature>
<dbReference type="RefSeq" id="WP_387409696.1">
    <property type="nucleotide sequence ID" value="NZ_JBIASD010000004.1"/>
</dbReference>
<gene>
    <name evidence="3" type="ORF">ACFYXI_08530</name>
</gene>
<keyword evidence="2" id="KW-0732">Signal</keyword>
<dbReference type="InterPro" id="IPR012332">
    <property type="entry name" value="Autotransporter_pectin_lyase_C"/>
</dbReference>
<reference evidence="3 4" key="1">
    <citation type="submission" date="2024-10" db="EMBL/GenBank/DDBJ databases">
        <title>The Natural Products Discovery Center: Release of the First 8490 Sequenced Strains for Exploring Actinobacteria Biosynthetic Diversity.</title>
        <authorList>
            <person name="Kalkreuter E."/>
            <person name="Kautsar S.A."/>
            <person name="Yang D."/>
            <person name="Bader C.D."/>
            <person name="Teijaro C.N."/>
            <person name="Fluegel L."/>
            <person name="Davis C.M."/>
            <person name="Simpson J.R."/>
            <person name="Lauterbach L."/>
            <person name="Steele A.D."/>
            <person name="Gui C."/>
            <person name="Meng S."/>
            <person name="Li G."/>
            <person name="Viehrig K."/>
            <person name="Ye F."/>
            <person name="Su P."/>
            <person name="Kiefer A.F."/>
            <person name="Nichols A."/>
            <person name="Cepeda A.J."/>
            <person name="Yan W."/>
            <person name="Fan B."/>
            <person name="Jiang Y."/>
            <person name="Adhikari A."/>
            <person name="Zheng C.-J."/>
            <person name="Schuster L."/>
            <person name="Cowan T.M."/>
            <person name="Smanski M.J."/>
            <person name="Chevrette M.G."/>
            <person name="De Carvalho L.P.S."/>
            <person name="Shen B."/>
        </authorList>
    </citation>
    <scope>NUCLEOTIDE SEQUENCE [LARGE SCALE GENOMIC DNA]</scope>
    <source>
        <strain evidence="3 4">NPDC002173</strain>
    </source>
</reference>
<name>A0ABW6SL68_9ACTN</name>
<dbReference type="InterPro" id="IPR011050">
    <property type="entry name" value="Pectin_lyase_fold/virulence"/>
</dbReference>
<sequence length="452" mass="45314">MGRRVMARVVAASLLAGGCQAVVPSPEDGGRRAVPSPVSPVSPGVPVSPASPVSPVSPGASPVPQLTPRQFVARGRFTVGQGTVSRSQGGYQADGANESAILVSGPGRLALTNPQIDKTGNSASSSESGFFGVNAAVLAQSGGSVEISGGSVTTDGAGANGLFAYGESSTVSMTGGTIETSADYSHGGSAADRGRATLARVKVTTSGVHSAAVLAARGGGEVTVIGGELATSGRLSAGAYSMGSVTCVGARLEAERGEGLVVDGASSLSAKDCVVRGAVGARMFRVGGRRQGPSVLTLEGGRLMAEKGDTFQVRGTTGLITVRRGVRVRNDGRLLHVTRLARAALTVEGSALDGDVMTDETSSAMVELRGGARLTGRISRAAALALDASSRWTVTDDSVVGALTGAQIKGGVVENVIGNGHVVRYDPRLPANRALGGRSYALAKGGRLLPGR</sequence>
<dbReference type="EMBL" id="JBIASD010000004">
    <property type="protein sequence ID" value="MFF3665628.1"/>
    <property type="molecule type" value="Genomic_DNA"/>
</dbReference>
<evidence type="ECO:0000256" key="2">
    <source>
        <dbReference type="SAM" id="SignalP"/>
    </source>
</evidence>
<organism evidence="3 4">
    <name type="scientific">Microtetraspora malaysiensis</name>
    <dbReference type="NCBI Taxonomy" id="161358"/>
    <lineage>
        <taxon>Bacteria</taxon>
        <taxon>Bacillati</taxon>
        <taxon>Actinomycetota</taxon>
        <taxon>Actinomycetes</taxon>
        <taxon>Streptosporangiales</taxon>
        <taxon>Streptosporangiaceae</taxon>
        <taxon>Microtetraspora</taxon>
    </lineage>
</organism>
<proteinExistence type="predicted"/>
<accession>A0ABW6SL68</accession>
<evidence type="ECO:0008006" key="5">
    <source>
        <dbReference type="Google" id="ProtNLM"/>
    </source>
</evidence>
<feature type="region of interest" description="Disordered" evidence="1">
    <location>
        <begin position="24"/>
        <end position="63"/>
    </location>
</feature>
<keyword evidence="4" id="KW-1185">Reference proteome</keyword>
<dbReference type="Proteomes" id="UP001602013">
    <property type="component" value="Unassembled WGS sequence"/>
</dbReference>
<comment type="caution">
    <text evidence="3">The sequence shown here is derived from an EMBL/GenBank/DDBJ whole genome shotgun (WGS) entry which is preliminary data.</text>
</comment>
<feature type="chain" id="PRO_5046598494" description="Lipoprotein" evidence="2">
    <location>
        <begin position="22"/>
        <end position="452"/>
    </location>
</feature>
<dbReference type="SUPFAM" id="SSF51126">
    <property type="entry name" value="Pectin lyase-like"/>
    <property type="match status" value="1"/>
</dbReference>
<dbReference type="Gene3D" id="2.160.20.20">
    <property type="match status" value="1"/>
</dbReference>
<evidence type="ECO:0000313" key="4">
    <source>
        <dbReference type="Proteomes" id="UP001602013"/>
    </source>
</evidence>
<dbReference type="PROSITE" id="PS51257">
    <property type="entry name" value="PROKAR_LIPOPROTEIN"/>
    <property type="match status" value="1"/>
</dbReference>
<evidence type="ECO:0000313" key="3">
    <source>
        <dbReference type="EMBL" id="MFF3665628.1"/>
    </source>
</evidence>